<name>A0A1F4XHT8_9BACT</name>
<dbReference type="Proteomes" id="UP000176185">
    <property type="component" value="Unassembled WGS sequence"/>
</dbReference>
<keyword evidence="2" id="KW-0812">Transmembrane</keyword>
<keyword evidence="2" id="KW-0472">Membrane</keyword>
<comment type="caution">
    <text evidence="3">The sequence shown here is derived from an EMBL/GenBank/DDBJ whole genome shotgun (WGS) entry which is preliminary data.</text>
</comment>
<feature type="region of interest" description="Disordered" evidence="1">
    <location>
        <begin position="54"/>
        <end position="75"/>
    </location>
</feature>
<evidence type="ECO:0000256" key="2">
    <source>
        <dbReference type="SAM" id="Phobius"/>
    </source>
</evidence>
<dbReference type="AlphaFoldDB" id="A0A1F4XHT8"/>
<keyword evidence="2" id="KW-1133">Transmembrane helix</keyword>
<evidence type="ECO:0000256" key="1">
    <source>
        <dbReference type="SAM" id="MobiDB-lite"/>
    </source>
</evidence>
<organism evidence="3 4">
    <name type="scientific">Candidatus Adlerbacteria bacterium RIFCSPLOWO2_01_FULL_51_16</name>
    <dbReference type="NCBI Taxonomy" id="1797243"/>
    <lineage>
        <taxon>Bacteria</taxon>
        <taxon>Candidatus Adleribacteriota</taxon>
    </lineage>
</organism>
<sequence length="75" mass="7706">MADEKDSGGGPMEMALLLFGGLVVLIVLWFANGGPERADLKGIFLAPPAPLGTGESYGPQVGQPAPWAPTSTNPQ</sequence>
<dbReference type="EMBL" id="MEWX01000003">
    <property type="protein sequence ID" value="OGC81184.1"/>
    <property type="molecule type" value="Genomic_DNA"/>
</dbReference>
<gene>
    <name evidence="3" type="ORF">A2943_00875</name>
</gene>
<evidence type="ECO:0000313" key="4">
    <source>
        <dbReference type="Proteomes" id="UP000176185"/>
    </source>
</evidence>
<protein>
    <submittedName>
        <fullName evidence="3">Uncharacterized protein</fullName>
    </submittedName>
</protein>
<accession>A0A1F4XHT8</accession>
<reference evidence="3 4" key="1">
    <citation type="journal article" date="2016" name="Nat. Commun.">
        <title>Thousands of microbial genomes shed light on interconnected biogeochemical processes in an aquifer system.</title>
        <authorList>
            <person name="Anantharaman K."/>
            <person name="Brown C.T."/>
            <person name="Hug L.A."/>
            <person name="Sharon I."/>
            <person name="Castelle C.J."/>
            <person name="Probst A.J."/>
            <person name="Thomas B.C."/>
            <person name="Singh A."/>
            <person name="Wilkins M.J."/>
            <person name="Karaoz U."/>
            <person name="Brodie E.L."/>
            <person name="Williams K.H."/>
            <person name="Hubbard S.S."/>
            <person name="Banfield J.F."/>
        </authorList>
    </citation>
    <scope>NUCLEOTIDE SEQUENCE [LARGE SCALE GENOMIC DNA]</scope>
</reference>
<dbReference type="STRING" id="1797243.A2943_00875"/>
<feature type="transmembrane region" description="Helical" evidence="2">
    <location>
        <begin position="12"/>
        <end position="31"/>
    </location>
</feature>
<evidence type="ECO:0000313" key="3">
    <source>
        <dbReference type="EMBL" id="OGC81184.1"/>
    </source>
</evidence>
<proteinExistence type="predicted"/>